<evidence type="ECO:0008006" key="5">
    <source>
        <dbReference type="Google" id="ProtNLM"/>
    </source>
</evidence>
<feature type="repeat" description="TPR" evidence="1">
    <location>
        <begin position="314"/>
        <end position="347"/>
    </location>
</feature>
<comment type="caution">
    <text evidence="3">The sequence shown here is derived from an EMBL/GenBank/DDBJ whole genome shotgun (WGS) entry which is preliminary data.</text>
</comment>
<evidence type="ECO:0000256" key="2">
    <source>
        <dbReference type="SAM" id="MobiDB-lite"/>
    </source>
</evidence>
<dbReference type="Pfam" id="PF13432">
    <property type="entry name" value="TPR_16"/>
    <property type="match status" value="2"/>
</dbReference>
<feature type="region of interest" description="Disordered" evidence="2">
    <location>
        <begin position="1"/>
        <end position="20"/>
    </location>
</feature>
<feature type="region of interest" description="Disordered" evidence="2">
    <location>
        <begin position="609"/>
        <end position="632"/>
    </location>
</feature>
<dbReference type="Proteomes" id="UP000266723">
    <property type="component" value="Unassembled WGS sequence"/>
</dbReference>
<keyword evidence="1" id="KW-0802">TPR repeat</keyword>
<gene>
    <name evidence="3" type="ORF">DY000_02050336</name>
</gene>
<dbReference type="EMBL" id="QGKV02000297">
    <property type="protein sequence ID" value="KAF3605736.1"/>
    <property type="molecule type" value="Genomic_DNA"/>
</dbReference>
<dbReference type="SMART" id="SM00386">
    <property type="entry name" value="HAT"/>
    <property type="match status" value="8"/>
</dbReference>
<dbReference type="PROSITE" id="PS50005">
    <property type="entry name" value="TPR"/>
    <property type="match status" value="1"/>
</dbReference>
<sequence length="674" mass="75204">MHFLVPTSSSSSPSPANTSSFSTLFLAPENLSKPPAKIHIGIHGISGHSSKNTSLCAVVDRSSSNVSSRKESPDEEVLVVRRPLLENSGEDEGDKTYPAKIDAGLSKIAKKMPIFEPERSESSSSSSAAAVARAQEKPLAVNLDLSLYRAKFLARSFRYKDAEKILEKCIAYWPEDGKPYVALGKILTKQTKLSEARIVYEKGCQATQGENAYIWQCWAVLENRLGNVRRARELFDAATVADKKHVAAWHGWANLEIKQGNISKARNLLAKGLKFCGRNEYIYQTLALLEAKAGRYEQARYLFKQATISNSKSCASWLAWAQLEIQQEKFPAARKLFEKAVQASPKNRFAWHVWGVFEAGIGNVERGRKLLKIGHVLNPRDPKAVQASPKNRFAWHVWGVFEAGIGNVERGRKLLKIGHVLNPRDPVLLQSLGLLEYKHSSANLARALLRRASELDPRHQPVWIAWGWMEWKEGNTTTARELYQRALSIDASTESAARCLQAWGVLEQRAGNLSAARRLFRSSLNINSQSYVTWMTWAQLEEDQGDADRAEEIRNLYFQQRTEVVDDATWVTGFLDIIDPALDTVKRLLNFGQNSDNNNSRLNDTLKYMGGAKDGQSTQVGGSSVGGREDTETGSGFNLDAFLREKLLLDPSKIEVNLDSQRLGRFIRGRTSGA</sequence>
<dbReference type="InterPro" id="IPR019734">
    <property type="entry name" value="TPR_rpt"/>
</dbReference>
<reference evidence="3 4" key="1">
    <citation type="journal article" date="2020" name="BMC Genomics">
        <title>Intraspecific diversification of the crop wild relative Brassica cretica Lam. using demographic model selection.</title>
        <authorList>
            <person name="Kioukis A."/>
            <person name="Michalopoulou V.A."/>
            <person name="Briers L."/>
            <person name="Pirintsos S."/>
            <person name="Studholme D.J."/>
            <person name="Pavlidis P."/>
            <person name="Sarris P.F."/>
        </authorList>
    </citation>
    <scope>NUCLEOTIDE SEQUENCE [LARGE SCALE GENOMIC DNA]</scope>
    <source>
        <strain evidence="4">cv. PFS-1207/04</strain>
    </source>
</reference>
<dbReference type="PANTHER" id="PTHR44917:SF1">
    <property type="entry name" value="PROTEIN HIGH CHLOROPHYLL FLUORESCENT 107"/>
    <property type="match status" value="1"/>
</dbReference>
<accession>A0ABQ7EQ76</accession>
<evidence type="ECO:0000313" key="4">
    <source>
        <dbReference type="Proteomes" id="UP000266723"/>
    </source>
</evidence>
<dbReference type="InterPro" id="IPR003107">
    <property type="entry name" value="HAT"/>
</dbReference>
<dbReference type="Gene3D" id="1.25.40.10">
    <property type="entry name" value="Tetratricopeptide repeat domain"/>
    <property type="match status" value="2"/>
</dbReference>
<name>A0ABQ7EQ76_BRACR</name>
<evidence type="ECO:0000256" key="1">
    <source>
        <dbReference type="PROSITE-ProRule" id="PRU00339"/>
    </source>
</evidence>
<dbReference type="SUPFAM" id="SSF48452">
    <property type="entry name" value="TPR-like"/>
    <property type="match status" value="2"/>
</dbReference>
<dbReference type="PANTHER" id="PTHR44917">
    <property type="entry name" value="PROTEIN HIGH CHLOROPHYLL FLUORESCENT 107"/>
    <property type="match status" value="1"/>
</dbReference>
<evidence type="ECO:0000313" key="3">
    <source>
        <dbReference type="EMBL" id="KAF3605736.1"/>
    </source>
</evidence>
<proteinExistence type="predicted"/>
<organism evidence="3 4">
    <name type="scientific">Brassica cretica</name>
    <name type="common">Mustard</name>
    <dbReference type="NCBI Taxonomy" id="69181"/>
    <lineage>
        <taxon>Eukaryota</taxon>
        <taxon>Viridiplantae</taxon>
        <taxon>Streptophyta</taxon>
        <taxon>Embryophyta</taxon>
        <taxon>Tracheophyta</taxon>
        <taxon>Spermatophyta</taxon>
        <taxon>Magnoliopsida</taxon>
        <taxon>eudicotyledons</taxon>
        <taxon>Gunneridae</taxon>
        <taxon>Pentapetalae</taxon>
        <taxon>rosids</taxon>
        <taxon>malvids</taxon>
        <taxon>Brassicales</taxon>
        <taxon>Brassicaceae</taxon>
        <taxon>Brassiceae</taxon>
        <taxon>Brassica</taxon>
    </lineage>
</organism>
<dbReference type="InterPro" id="IPR044624">
    <property type="entry name" value="Mbb1-like"/>
</dbReference>
<dbReference type="InterPro" id="IPR011990">
    <property type="entry name" value="TPR-like_helical_dom_sf"/>
</dbReference>
<dbReference type="SMART" id="SM00028">
    <property type="entry name" value="TPR"/>
    <property type="match status" value="9"/>
</dbReference>
<keyword evidence="4" id="KW-1185">Reference proteome</keyword>
<protein>
    <recommendedName>
        <fullName evidence="5">PsbB mRNA maturation factor Mbb1, chloroplastic</fullName>
    </recommendedName>
</protein>